<organism evidence="3 4">
    <name type="scientific">Heligmosomoides polygyrus</name>
    <name type="common">Parasitic roundworm</name>
    <dbReference type="NCBI Taxonomy" id="6339"/>
    <lineage>
        <taxon>Eukaryota</taxon>
        <taxon>Metazoa</taxon>
        <taxon>Ecdysozoa</taxon>
        <taxon>Nematoda</taxon>
        <taxon>Chromadorea</taxon>
        <taxon>Rhabditida</taxon>
        <taxon>Rhabditina</taxon>
        <taxon>Rhabditomorpha</taxon>
        <taxon>Strongyloidea</taxon>
        <taxon>Heligmosomidae</taxon>
        <taxon>Heligmosomoides</taxon>
    </lineage>
</organism>
<dbReference type="WBParaSite" id="HPBE_0001318401-mRNA-1">
    <property type="protein sequence ID" value="HPBE_0001318401-mRNA-1"/>
    <property type="gene ID" value="HPBE_0001318401"/>
</dbReference>
<protein>
    <submittedName>
        <fullName evidence="2 4">Uncharacterized protein</fullName>
    </submittedName>
</protein>
<evidence type="ECO:0000313" key="4">
    <source>
        <dbReference type="WBParaSite" id="HPBE_0001318401-mRNA-1"/>
    </source>
</evidence>
<evidence type="ECO:0000313" key="3">
    <source>
        <dbReference type="Proteomes" id="UP000050761"/>
    </source>
</evidence>
<reference evidence="2 3" key="1">
    <citation type="submission" date="2018-11" db="EMBL/GenBank/DDBJ databases">
        <authorList>
            <consortium name="Pathogen Informatics"/>
        </authorList>
    </citation>
    <scope>NUCLEOTIDE SEQUENCE [LARGE SCALE GENOMIC DNA]</scope>
</reference>
<dbReference type="AlphaFoldDB" id="A0A183FXB7"/>
<accession>A0A183FXB7</accession>
<gene>
    <name evidence="2" type="ORF">HPBE_LOCUS13185</name>
</gene>
<evidence type="ECO:0000313" key="2">
    <source>
        <dbReference type="EMBL" id="VDO95215.1"/>
    </source>
</evidence>
<proteinExistence type="predicted"/>
<feature type="region of interest" description="Disordered" evidence="1">
    <location>
        <begin position="276"/>
        <end position="299"/>
    </location>
</feature>
<dbReference type="EMBL" id="UZAH01027812">
    <property type="protein sequence ID" value="VDO95215.1"/>
    <property type="molecule type" value="Genomic_DNA"/>
</dbReference>
<feature type="compositionally biased region" description="Polar residues" evidence="1">
    <location>
        <begin position="279"/>
        <end position="291"/>
    </location>
</feature>
<accession>A0A3P8DGD9</accession>
<name>A0A183FXB7_HELPZ</name>
<reference evidence="4" key="2">
    <citation type="submission" date="2019-09" db="UniProtKB">
        <authorList>
            <consortium name="WormBaseParasite"/>
        </authorList>
    </citation>
    <scope>IDENTIFICATION</scope>
</reference>
<dbReference type="OrthoDB" id="5869304at2759"/>
<sequence>MSITNAIELKEGYLITFPAGRFRIVKNAVGTLLAVPEDRSNVNEGNDAQLHGAENANLDLFQRRLYKQESDPSPGPSGTRHDRLNALDALGRERISGATIPGAPTSAFSKAQLASQPAPAERRFIGIPDVSRRGQHPVLVYRVPGEDLCYSFALHRVNRSCQVYRCVSCKATANVYTKVTVLRNVEFQVDPCTIGHVCLPSRWTKEKTKRVLYDKYQDLRADSSCADSSPRDEYHKLLMDVRQNEDITEEEKEEMLHFFRNYERFRKTLKRNIKRSKVNETQQSSTDSSAPDLSEASPLEKKYRTGFGHTYAGRVILPALRRKGEQERAMRIQRGQSLTSVLRAKRENEGNSSQVSKETEFLWKHHREVAQCSKCNLGMTGIRPDSWVLSSLQVARE</sequence>
<dbReference type="Proteomes" id="UP000050761">
    <property type="component" value="Unassembled WGS sequence"/>
</dbReference>
<evidence type="ECO:0000256" key="1">
    <source>
        <dbReference type="SAM" id="MobiDB-lite"/>
    </source>
</evidence>
<keyword evidence="3" id="KW-1185">Reference proteome</keyword>